<organism evidence="3 4">
    <name type="scientific">Cyphellophora attinorum</name>
    <dbReference type="NCBI Taxonomy" id="1664694"/>
    <lineage>
        <taxon>Eukaryota</taxon>
        <taxon>Fungi</taxon>
        <taxon>Dikarya</taxon>
        <taxon>Ascomycota</taxon>
        <taxon>Pezizomycotina</taxon>
        <taxon>Eurotiomycetes</taxon>
        <taxon>Chaetothyriomycetidae</taxon>
        <taxon>Chaetothyriales</taxon>
        <taxon>Cyphellophoraceae</taxon>
        <taxon>Cyphellophora</taxon>
    </lineage>
</organism>
<feature type="region of interest" description="Disordered" evidence="2">
    <location>
        <begin position="117"/>
        <end position="138"/>
    </location>
</feature>
<dbReference type="RefSeq" id="XP_018004879.1">
    <property type="nucleotide sequence ID" value="XM_018142520.1"/>
</dbReference>
<dbReference type="GeneID" id="28734400"/>
<evidence type="ECO:0000256" key="1">
    <source>
        <dbReference type="ARBA" id="ARBA00022679"/>
    </source>
</evidence>
<evidence type="ECO:0000313" key="4">
    <source>
        <dbReference type="Proteomes" id="UP000038010"/>
    </source>
</evidence>
<dbReference type="SUPFAM" id="SSF53335">
    <property type="entry name" value="S-adenosyl-L-methionine-dependent methyltransferases"/>
    <property type="match status" value="1"/>
</dbReference>
<dbReference type="PANTHER" id="PTHR43861">
    <property type="entry name" value="TRANS-ACONITATE 2-METHYLTRANSFERASE-RELATED"/>
    <property type="match status" value="1"/>
</dbReference>
<dbReference type="GO" id="GO:0016740">
    <property type="term" value="F:transferase activity"/>
    <property type="evidence" value="ECO:0007669"/>
    <property type="project" value="UniProtKB-KW"/>
</dbReference>
<keyword evidence="1" id="KW-0808">Transferase</keyword>
<dbReference type="CDD" id="cd02440">
    <property type="entry name" value="AdoMet_MTases"/>
    <property type="match status" value="1"/>
</dbReference>
<name>A0A0N1I0D8_9EURO</name>
<keyword evidence="4" id="KW-1185">Reference proteome</keyword>
<dbReference type="PANTHER" id="PTHR43861:SF3">
    <property type="entry name" value="PUTATIVE (AFU_ORTHOLOGUE AFUA_2G14390)-RELATED"/>
    <property type="match status" value="1"/>
</dbReference>
<gene>
    <name evidence="3" type="ORF">AB675_2541</name>
</gene>
<dbReference type="EMBL" id="LFJN01000002">
    <property type="protein sequence ID" value="KPI44916.1"/>
    <property type="molecule type" value="Genomic_DNA"/>
</dbReference>
<dbReference type="Pfam" id="PF13489">
    <property type="entry name" value="Methyltransf_23"/>
    <property type="match status" value="1"/>
</dbReference>
<evidence type="ECO:0000256" key="2">
    <source>
        <dbReference type="SAM" id="MobiDB-lite"/>
    </source>
</evidence>
<dbReference type="VEuPathDB" id="FungiDB:AB675_2541"/>
<dbReference type="Proteomes" id="UP000038010">
    <property type="component" value="Unassembled WGS sequence"/>
</dbReference>
<dbReference type="AlphaFoldDB" id="A0A0N1I0D8"/>
<sequence>MSAASKLPTSGATNSGNARFNAEAAAWDANPFVHTASKHACDAILARFPDLSKDSPTYDVLEIGCGTGLLSLSLAPFTRNYVAVDAAEGMIEVLKRKVDSSNGISSNVKPIAALLEDPEDPRLPPAEPSSPSSSSSPRLKYDLITSHLVLHHIPDLHGVLTTMLGCLKPGTGRLALTDFEDCGPHSKRFHSKAKMEGVERHGIPRKWMANLMVEVGFVDVKVEEGFRMEKRVEKWEGEFSEGGGDGKVAKEGMGEIAVFPFLLCEGRRP</sequence>
<evidence type="ECO:0000313" key="3">
    <source>
        <dbReference type="EMBL" id="KPI44916.1"/>
    </source>
</evidence>
<dbReference type="STRING" id="1664694.A0A0N1I0D8"/>
<dbReference type="Gene3D" id="3.40.50.150">
    <property type="entry name" value="Vaccinia Virus protein VP39"/>
    <property type="match status" value="1"/>
</dbReference>
<dbReference type="OrthoDB" id="66144at2759"/>
<reference evidence="3 4" key="1">
    <citation type="submission" date="2015-06" db="EMBL/GenBank/DDBJ databases">
        <title>Draft genome of the ant-associated black yeast Phialophora attae CBS 131958.</title>
        <authorList>
            <person name="Moreno L.F."/>
            <person name="Stielow B.J."/>
            <person name="de Hoog S."/>
            <person name="Vicente V.A."/>
            <person name="Weiss V.A."/>
            <person name="de Vries M."/>
            <person name="Cruz L.M."/>
            <person name="Souza E.M."/>
        </authorList>
    </citation>
    <scope>NUCLEOTIDE SEQUENCE [LARGE SCALE GENOMIC DNA]</scope>
    <source>
        <strain evidence="3 4">CBS 131958</strain>
    </source>
</reference>
<evidence type="ECO:0008006" key="5">
    <source>
        <dbReference type="Google" id="ProtNLM"/>
    </source>
</evidence>
<proteinExistence type="predicted"/>
<comment type="caution">
    <text evidence="3">The sequence shown here is derived from an EMBL/GenBank/DDBJ whole genome shotgun (WGS) entry which is preliminary data.</text>
</comment>
<dbReference type="InterPro" id="IPR029063">
    <property type="entry name" value="SAM-dependent_MTases_sf"/>
</dbReference>
<protein>
    <recommendedName>
        <fullName evidence="5">S-adenosyl-L-methionine-dependent methyltransferase</fullName>
    </recommendedName>
</protein>
<accession>A0A0N1I0D8</accession>